<accession>A0ABV2ZCZ4</accession>
<proteinExistence type="predicted"/>
<evidence type="ECO:0000256" key="1">
    <source>
        <dbReference type="SAM" id="MobiDB-lite"/>
    </source>
</evidence>
<reference evidence="2 3" key="1">
    <citation type="submission" date="2024-06" db="EMBL/GenBank/DDBJ databases">
        <title>The Natural Products Discovery Center: Release of the First 8490 Sequenced Strains for Exploring Actinobacteria Biosynthetic Diversity.</title>
        <authorList>
            <person name="Kalkreuter E."/>
            <person name="Kautsar S.A."/>
            <person name="Yang D."/>
            <person name="Bader C.D."/>
            <person name="Teijaro C.N."/>
            <person name="Fluegel L."/>
            <person name="Davis C.M."/>
            <person name="Simpson J.R."/>
            <person name="Lauterbach L."/>
            <person name="Steele A.D."/>
            <person name="Gui C."/>
            <person name="Meng S."/>
            <person name="Li G."/>
            <person name="Viehrig K."/>
            <person name="Ye F."/>
            <person name="Su P."/>
            <person name="Kiefer A.F."/>
            <person name="Nichols A."/>
            <person name="Cepeda A.J."/>
            <person name="Yan W."/>
            <person name="Fan B."/>
            <person name="Jiang Y."/>
            <person name="Adhikari A."/>
            <person name="Zheng C.-J."/>
            <person name="Schuster L."/>
            <person name="Cowan T.M."/>
            <person name="Smanski M.J."/>
            <person name="Chevrette M.G."/>
            <person name="De Carvalho L.P.S."/>
            <person name="Shen B."/>
        </authorList>
    </citation>
    <scope>NUCLEOTIDE SEQUENCE [LARGE SCALE GENOMIC DNA]</scope>
    <source>
        <strain evidence="2 3">NPDC033843</strain>
    </source>
</reference>
<sequence length="62" mass="6580">MGPSLPHARARGLYGHSLWIPPSVGWNTLDPRARRLAADVGTSTPPAPGSTSLPDCEFQLCP</sequence>
<feature type="region of interest" description="Disordered" evidence="1">
    <location>
        <begin position="37"/>
        <end position="62"/>
    </location>
</feature>
<name>A0ABV2ZCZ4_9ACTN</name>
<comment type="caution">
    <text evidence="2">The sequence shown here is derived from an EMBL/GenBank/DDBJ whole genome shotgun (WGS) entry which is preliminary data.</text>
</comment>
<gene>
    <name evidence="2" type="ORF">AB0E89_07215</name>
</gene>
<evidence type="ECO:0000313" key="2">
    <source>
        <dbReference type="EMBL" id="MEU3780370.1"/>
    </source>
</evidence>
<dbReference type="RefSeq" id="WP_334577361.1">
    <property type="nucleotide sequence ID" value="NZ_JBEZVE010000003.1"/>
</dbReference>
<protein>
    <submittedName>
        <fullName evidence="2">Uncharacterized protein</fullName>
    </submittedName>
</protein>
<evidence type="ECO:0000313" key="3">
    <source>
        <dbReference type="Proteomes" id="UP001550739"/>
    </source>
</evidence>
<organism evidence="2 3">
    <name type="scientific">Streptomyces sp. 900129855</name>
    <dbReference type="NCBI Taxonomy" id="3155129"/>
    <lineage>
        <taxon>Bacteria</taxon>
        <taxon>Bacillati</taxon>
        <taxon>Actinomycetota</taxon>
        <taxon>Actinomycetes</taxon>
        <taxon>Kitasatosporales</taxon>
        <taxon>Streptomycetaceae</taxon>
        <taxon>Streptomyces</taxon>
    </lineage>
</organism>
<dbReference type="Proteomes" id="UP001550739">
    <property type="component" value="Unassembled WGS sequence"/>
</dbReference>
<keyword evidence="3" id="KW-1185">Reference proteome</keyword>
<feature type="compositionally biased region" description="Polar residues" evidence="1">
    <location>
        <begin position="41"/>
        <end position="53"/>
    </location>
</feature>
<dbReference type="EMBL" id="JBEZVE010000003">
    <property type="protein sequence ID" value="MEU3780370.1"/>
    <property type="molecule type" value="Genomic_DNA"/>
</dbReference>